<dbReference type="SMART" id="SM00047">
    <property type="entry name" value="LYZ2"/>
    <property type="match status" value="1"/>
</dbReference>
<keyword evidence="2" id="KW-0378">Hydrolase</keyword>
<evidence type="ECO:0000313" key="6">
    <source>
        <dbReference type="Proteomes" id="UP001597104"/>
    </source>
</evidence>
<organism evidence="5 6">
    <name type="scientific">Loigolactobacillus binensis</name>
    <dbReference type="NCBI Taxonomy" id="2559922"/>
    <lineage>
        <taxon>Bacteria</taxon>
        <taxon>Bacillati</taxon>
        <taxon>Bacillota</taxon>
        <taxon>Bacilli</taxon>
        <taxon>Lactobacillales</taxon>
        <taxon>Lactobacillaceae</taxon>
        <taxon>Loigolactobacillus</taxon>
    </lineage>
</organism>
<dbReference type="EMBL" id="JBHTIO010000044">
    <property type="protein sequence ID" value="MFD0898065.1"/>
    <property type="molecule type" value="Genomic_DNA"/>
</dbReference>
<dbReference type="InterPro" id="IPR051056">
    <property type="entry name" value="Glycosyl_Hydrolase_73"/>
</dbReference>
<dbReference type="Gene3D" id="4.10.80.30">
    <property type="entry name" value="DNA polymerase, domain 6"/>
    <property type="match status" value="1"/>
</dbReference>
<feature type="chain" id="PRO_5047147616" evidence="3">
    <location>
        <begin position="35"/>
        <end position="482"/>
    </location>
</feature>
<dbReference type="PANTHER" id="PTHR33308:SF9">
    <property type="entry name" value="PEPTIDOGLYCAN HYDROLASE FLGJ"/>
    <property type="match status" value="1"/>
</dbReference>
<dbReference type="RefSeq" id="WP_137636469.1">
    <property type="nucleotide sequence ID" value="NZ_BJDN01000001.1"/>
</dbReference>
<evidence type="ECO:0000256" key="1">
    <source>
        <dbReference type="ARBA" id="ARBA00010266"/>
    </source>
</evidence>
<comment type="similarity">
    <text evidence="1">Belongs to the glycosyl hydrolase 73 family.</text>
</comment>
<dbReference type="Gene3D" id="1.10.530.10">
    <property type="match status" value="1"/>
</dbReference>
<feature type="signal peptide" evidence="3">
    <location>
        <begin position="1"/>
        <end position="34"/>
    </location>
</feature>
<dbReference type="InterPro" id="IPR002901">
    <property type="entry name" value="MGlyc_endo_b_GlcNAc-like_dom"/>
</dbReference>
<feature type="domain" description="Mannosyl-glycoprotein endo-beta-N-acetylglucosamidase-like" evidence="4">
    <location>
        <begin position="269"/>
        <end position="428"/>
    </location>
</feature>
<reference evidence="6" key="1">
    <citation type="journal article" date="2019" name="Int. J. Syst. Evol. Microbiol.">
        <title>The Global Catalogue of Microorganisms (GCM) 10K type strain sequencing project: providing services to taxonomists for standard genome sequencing and annotation.</title>
        <authorList>
            <consortium name="The Broad Institute Genomics Platform"/>
            <consortium name="The Broad Institute Genome Sequencing Center for Infectious Disease"/>
            <person name="Wu L."/>
            <person name="Ma J."/>
        </authorList>
    </citation>
    <scope>NUCLEOTIDE SEQUENCE [LARGE SCALE GENOMIC DNA]</scope>
    <source>
        <strain evidence="6">CCM 8925</strain>
    </source>
</reference>
<evidence type="ECO:0000313" key="5">
    <source>
        <dbReference type="EMBL" id="MFD0898065.1"/>
    </source>
</evidence>
<gene>
    <name evidence="5" type="ORF">ACFQZ7_10060</name>
</gene>
<name>A0ABW3EFD1_9LACO</name>
<accession>A0ABW3EFD1</accession>
<keyword evidence="3" id="KW-0732">Signal</keyword>
<evidence type="ECO:0000256" key="3">
    <source>
        <dbReference type="SAM" id="SignalP"/>
    </source>
</evidence>
<proteinExistence type="inferred from homology"/>
<evidence type="ECO:0000256" key="2">
    <source>
        <dbReference type="ARBA" id="ARBA00022801"/>
    </source>
</evidence>
<dbReference type="Proteomes" id="UP001597104">
    <property type="component" value="Unassembled WGS sequence"/>
</dbReference>
<comment type="caution">
    <text evidence="5">The sequence shown here is derived from an EMBL/GenBank/DDBJ whole genome shotgun (WGS) entry which is preliminary data.</text>
</comment>
<keyword evidence="6" id="KW-1185">Reference proteome</keyword>
<dbReference type="PANTHER" id="PTHR33308">
    <property type="entry name" value="PEPTIDOGLYCAN HYDROLASE FLGJ"/>
    <property type="match status" value="1"/>
</dbReference>
<evidence type="ECO:0000259" key="4">
    <source>
        <dbReference type="SMART" id="SM00047"/>
    </source>
</evidence>
<dbReference type="Pfam" id="PF01832">
    <property type="entry name" value="Glucosaminidase"/>
    <property type="match status" value="1"/>
</dbReference>
<sequence>MTRKNIKQRVATVTLAGFVLGTPFLMALPSVVSAATSASPQTTAKNAAQIAAQQDVLAGRPRGTSRDPAGNASYQADYTAEFTLGQTELHFGQVDADQDVMTQKTQGTSKHAARTIYYDQGYAAEFVPALASFRAGLIAGCAAGTAQVVAQNTDQLAAVYQAGYTAGYAQAQAQQKAAAKRRAAVKPTTRNDTKQATAVTAKSVAKPANNVATRSTIKPANTTGVKTVKNQHVLTDPAIHRQPMITPPVLNNTNGVLTSADNSGLFAAGMPVASHTEFIRSFAKDAQKIAQKKGLYASVMIAQAALESDWGTSTLSLAPNYNLFGVKGGYQNQSTLLATQEDNGLGQLYTTEANFKRYYNYKNALTDYADLLKGGPGLAANYYAGTWKQNAPTYQAATQALTGRYATDTKYNLKLNQIIATYHLTDYDQAQKASKPAAKYVNFMATLKRRPQLSPSYFSAFRQATIISSKPQLLRTPFIWYL</sequence>
<protein>
    <submittedName>
        <fullName evidence="5">Glucosaminidase domain-containing protein</fullName>
    </submittedName>
</protein>